<dbReference type="AlphaFoldDB" id="A0A1R1QS13"/>
<feature type="transmembrane region" description="Helical" evidence="1">
    <location>
        <begin position="134"/>
        <end position="157"/>
    </location>
</feature>
<dbReference type="OrthoDB" id="9808460at2"/>
<sequence length="161" mass="17376">MDILYWLIIAAMFGIAFVGLVYPIIPSVVFIVAGFILYGFLFTFGHYSYIFWIIEGVFTAVLFAADYITNLLGIKRFGGSRAAIWGSTIGLLIGPFVIPVAGIILGPFIGALAGEMIVHRKDIKTAAKIGVGSLIGFISGVFAKGVIQLIMIGYFLFAVLK</sequence>
<reference evidence="3 4" key="1">
    <citation type="submission" date="2017-01" db="EMBL/GenBank/DDBJ databases">
        <title>Bacillus phylogenomics.</title>
        <authorList>
            <person name="Dunlap C."/>
        </authorList>
    </citation>
    <scope>NUCLEOTIDE SEQUENCE [LARGE SCALE GENOMIC DNA]</scope>
    <source>
        <strain evidence="3 4">NRRL B-41282</strain>
    </source>
</reference>
<evidence type="ECO:0000313" key="4">
    <source>
        <dbReference type="Proteomes" id="UP000187367"/>
    </source>
</evidence>
<evidence type="ECO:0000313" key="5">
    <source>
        <dbReference type="Proteomes" id="UP000324326"/>
    </source>
</evidence>
<dbReference type="EMBL" id="QSND01000002">
    <property type="protein sequence ID" value="KAA6451438.1"/>
    <property type="molecule type" value="Genomic_DNA"/>
</dbReference>
<evidence type="ECO:0000313" key="3">
    <source>
        <dbReference type="EMBL" id="OMI07453.1"/>
    </source>
</evidence>
<dbReference type="EMBL" id="MTJL01000010">
    <property type="protein sequence ID" value="OMI07453.1"/>
    <property type="molecule type" value="Genomic_DNA"/>
</dbReference>
<dbReference type="Pfam" id="PF04306">
    <property type="entry name" value="DUF456"/>
    <property type="match status" value="1"/>
</dbReference>
<accession>A0A1R1QS13</accession>
<reference evidence="2 5" key="2">
    <citation type="submission" date="2018-08" db="EMBL/GenBank/DDBJ databases">
        <title>Bacillus phenotypic plasticity.</title>
        <authorList>
            <person name="Hurtado E."/>
        </authorList>
    </citation>
    <scope>NUCLEOTIDE SEQUENCE [LARGE SCALE GENOMIC DNA]</scope>
    <source>
        <strain evidence="2 5">427</strain>
    </source>
</reference>
<comment type="caution">
    <text evidence="3">The sequence shown here is derived from an EMBL/GenBank/DDBJ whole genome shotgun (WGS) entry which is preliminary data.</text>
</comment>
<dbReference type="Proteomes" id="UP000324326">
    <property type="component" value="Unassembled WGS sequence"/>
</dbReference>
<proteinExistence type="predicted"/>
<evidence type="ECO:0000256" key="1">
    <source>
        <dbReference type="SAM" id="Phobius"/>
    </source>
</evidence>
<dbReference type="PANTHER" id="PTHR39165">
    <property type="entry name" value="IG HYPOTHETICAL 17883"/>
    <property type="match status" value="1"/>
</dbReference>
<keyword evidence="1" id="KW-0812">Transmembrane</keyword>
<dbReference type="InterPro" id="IPR007403">
    <property type="entry name" value="DUF456"/>
</dbReference>
<evidence type="ECO:0000313" key="2">
    <source>
        <dbReference type="EMBL" id="KAA6451438.1"/>
    </source>
</evidence>
<dbReference type="Proteomes" id="UP000187367">
    <property type="component" value="Unassembled WGS sequence"/>
</dbReference>
<dbReference type="PANTHER" id="PTHR39165:SF1">
    <property type="entry name" value="DUF456 DOMAIN-CONTAINING PROTEIN"/>
    <property type="match status" value="1"/>
</dbReference>
<keyword evidence="1" id="KW-0472">Membrane</keyword>
<feature type="transmembrane region" description="Helical" evidence="1">
    <location>
        <begin position="89"/>
        <end position="113"/>
    </location>
</feature>
<dbReference type="STRING" id="1925020.BTA30_13775"/>
<name>A0A1R1QS13_9BACI</name>
<feature type="transmembrane region" description="Helical" evidence="1">
    <location>
        <begin position="49"/>
        <end position="69"/>
    </location>
</feature>
<organism evidence="3 4">
    <name type="scientific">Bacillus swezeyi</name>
    <dbReference type="NCBI Taxonomy" id="1925020"/>
    <lineage>
        <taxon>Bacteria</taxon>
        <taxon>Bacillati</taxon>
        <taxon>Bacillota</taxon>
        <taxon>Bacilli</taxon>
        <taxon>Bacillales</taxon>
        <taxon>Bacillaceae</taxon>
        <taxon>Bacillus</taxon>
    </lineage>
</organism>
<gene>
    <name evidence="3" type="ORF">BW143_06030</name>
    <name evidence="2" type="ORF">DX927_11770</name>
</gene>
<feature type="transmembrane region" description="Helical" evidence="1">
    <location>
        <begin position="6"/>
        <end position="37"/>
    </location>
</feature>
<keyword evidence="4" id="KW-1185">Reference proteome</keyword>
<dbReference type="RefSeq" id="WP_076761879.1">
    <property type="nucleotide sequence ID" value="NZ_CP133085.1"/>
</dbReference>
<protein>
    <submittedName>
        <fullName evidence="2">DUF456 domain-containing protein</fullName>
    </submittedName>
</protein>
<accession>A0A1R1RUC4</accession>
<keyword evidence="1" id="KW-1133">Transmembrane helix</keyword>
<dbReference type="GeneID" id="92790633"/>